<evidence type="ECO:0000259" key="2">
    <source>
        <dbReference type="Pfam" id="PF05707"/>
    </source>
</evidence>
<feature type="domain" description="Zona occludens toxin N-terminal" evidence="2">
    <location>
        <begin position="1"/>
        <end position="196"/>
    </location>
</feature>
<protein>
    <recommendedName>
        <fullName evidence="2">Zona occludens toxin N-terminal domain-containing protein</fullName>
    </recommendedName>
</protein>
<evidence type="ECO:0000256" key="1">
    <source>
        <dbReference type="SAM" id="Phobius"/>
    </source>
</evidence>
<keyword evidence="1" id="KW-0472">Membrane</keyword>
<feature type="transmembrane region" description="Helical" evidence="1">
    <location>
        <begin position="212"/>
        <end position="230"/>
    </location>
</feature>
<dbReference type="SUPFAM" id="SSF52540">
    <property type="entry name" value="P-loop containing nucleoside triphosphate hydrolases"/>
    <property type="match status" value="1"/>
</dbReference>
<evidence type="ECO:0000313" key="3">
    <source>
        <dbReference type="EMBL" id="GER94664.1"/>
    </source>
</evidence>
<proteinExistence type="predicted"/>
<gene>
    <name evidence="3" type="ORF">A45J_2428</name>
</gene>
<comment type="caution">
    <text evidence="3">The sequence shown here is derived from an EMBL/GenBank/DDBJ whole genome shotgun (WGS) entry which is preliminary data.</text>
</comment>
<dbReference type="InterPro" id="IPR027417">
    <property type="entry name" value="P-loop_NTPase"/>
</dbReference>
<name>A0A5J4KZI9_9ZZZZ</name>
<dbReference type="Gene3D" id="3.40.50.300">
    <property type="entry name" value="P-loop containing nucleotide triphosphate hydrolases"/>
    <property type="match status" value="1"/>
</dbReference>
<sequence length="332" mass="37957">MISLYYGKIGDGKTYHVVANELLPAIQKGRKVYTNIDGLNIKYICMFLGILEKDLNLVYFEDNNLIKELLQIEPGDKEGLSLKIEKGSIIIIDEAQMIWDAREFKDTKKGFLTLLEYHRHFGLDFVFITQNPKRLETSITRLSNEAYQVKNLGFLGGFLKGRYVIHVRQTPYDRDIVSTIRGKYRPEIFQCYRSYVVTSKGRNKPRGALQGFFYYATAIILILSVALFVIRGGFSFANPKKVQEVTKKGGQNDRDVSKATDFIYSNSSSQKAISVSNKEEKSDIIDVNNDCSRYSGSSGKDYFKRFNTVLIRGSDGVWRNEDLNCSDEKQEL</sequence>
<dbReference type="Pfam" id="PF05707">
    <property type="entry name" value="Zot"/>
    <property type="match status" value="1"/>
</dbReference>
<dbReference type="EMBL" id="BLAB01000001">
    <property type="protein sequence ID" value="GER94664.1"/>
    <property type="molecule type" value="Genomic_DNA"/>
</dbReference>
<dbReference type="AlphaFoldDB" id="A0A5J4KZI9"/>
<dbReference type="InterPro" id="IPR008900">
    <property type="entry name" value="Zot_N"/>
</dbReference>
<keyword evidence="1" id="KW-0812">Transmembrane</keyword>
<organism evidence="3">
    <name type="scientific">hot springs metagenome</name>
    <dbReference type="NCBI Taxonomy" id="433727"/>
    <lineage>
        <taxon>unclassified sequences</taxon>
        <taxon>metagenomes</taxon>
        <taxon>ecological metagenomes</taxon>
    </lineage>
</organism>
<reference evidence="3" key="1">
    <citation type="submission" date="2019-10" db="EMBL/GenBank/DDBJ databases">
        <title>Metagenomic sequencing of thiosulfate-disproportionating enrichment culture.</title>
        <authorList>
            <person name="Umezawa K."/>
            <person name="Kojima H."/>
            <person name="Fukui M."/>
        </authorList>
    </citation>
    <scope>NUCLEOTIDE SEQUENCE</scope>
    <source>
        <strain evidence="3">45J</strain>
    </source>
</reference>
<accession>A0A5J4KZI9</accession>
<keyword evidence="1" id="KW-1133">Transmembrane helix</keyword>